<comment type="caution">
    <text evidence="1">The sequence shown here is derived from an EMBL/GenBank/DDBJ whole genome shotgun (WGS) entry which is preliminary data.</text>
</comment>
<evidence type="ECO:0000313" key="2">
    <source>
        <dbReference type="Proteomes" id="UP000266841"/>
    </source>
</evidence>
<dbReference type="OrthoDB" id="45468at2759"/>
<accession>K0R2T8</accession>
<evidence type="ECO:0000313" key="1">
    <source>
        <dbReference type="EMBL" id="EJK47048.1"/>
    </source>
</evidence>
<dbReference type="eggNOG" id="ENOG502SDA5">
    <property type="taxonomic scope" value="Eukaryota"/>
</dbReference>
<gene>
    <name evidence="1" type="ORF">THAOC_34260</name>
</gene>
<dbReference type="Proteomes" id="UP000266841">
    <property type="component" value="Unassembled WGS sequence"/>
</dbReference>
<name>K0R2T8_THAOC</name>
<dbReference type="EMBL" id="AGNL01047400">
    <property type="protein sequence ID" value="EJK47048.1"/>
    <property type="molecule type" value="Genomic_DNA"/>
</dbReference>
<dbReference type="PANTHER" id="PTHR43642">
    <property type="entry name" value="HYBRID SIGNAL TRANSDUCTION HISTIDINE KINASE G"/>
    <property type="match status" value="1"/>
</dbReference>
<sequence length="503" mass="55892">MLKLCSEDALASYLNGDLEDMKILIDDVLGRDLTVEQKFRCYEVKMLSGRAAGLIVETLNLGLEIRRQLGLYTPPNKPASTIAILANFIKTNRALGGRSAQDLASLPALTDEKIVMGQRILEILLTCSYGCQMTMFPLLVFLMVNATLKHGINASSCDAFVSFGIILNSVVGKPLRAREMGQAAELISAKPESARMRSRITVGVQGFINPSTSLLKDTIAPLLEGFEIGMKLRDYQSANLCLGMFVANSFYAGLPLRDSDQMIALHIASEHSDLYTELFIHNYFLAVRTLRGDERDEDERGIVELANANFKNVTLTSYVSAVNLELQVFFGEWETATRLLIEAGDVRTALKGPYSGTRFTFLESLVCFRAARSCSGLTRWKWKRRGARSMKMIQTWVKKGNVNLEHSLYLLEAERGVMEGQKTKKVADFYKCAISLSEKRGFLQDQALANEFASAFFNTLDGYANATKSHIDEAIKCYSAWGAIAKVEKFNKELEMTGENSNG</sequence>
<dbReference type="AlphaFoldDB" id="K0R2T8"/>
<organism evidence="1 2">
    <name type="scientific">Thalassiosira oceanica</name>
    <name type="common">Marine diatom</name>
    <dbReference type="NCBI Taxonomy" id="159749"/>
    <lineage>
        <taxon>Eukaryota</taxon>
        <taxon>Sar</taxon>
        <taxon>Stramenopiles</taxon>
        <taxon>Ochrophyta</taxon>
        <taxon>Bacillariophyta</taxon>
        <taxon>Coscinodiscophyceae</taxon>
        <taxon>Thalassiosirophycidae</taxon>
        <taxon>Thalassiosirales</taxon>
        <taxon>Thalassiosiraceae</taxon>
        <taxon>Thalassiosira</taxon>
    </lineage>
</organism>
<reference evidence="1 2" key="1">
    <citation type="journal article" date="2012" name="Genome Biol.">
        <title>Genome and low-iron response of an oceanic diatom adapted to chronic iron limitation.</title>
        <authorList>
            <person name="Lommer M."/>
            <person name="Specht M."/>
            <person name="Roy A.S."/>
            <person name="Kraemer L."/>
            <person name="Andreson R."/>
            <person name="Gutowska M.A."/>
            <person name="Wolf J."/>
            <person name="Bergner S.V."/>
            <person name="Schilhabel M.B."/>
            <person name="Klostermeier U.C."/>
            <person name="Beiko R.G."/>
            <person name="Rosenstiel P."/>
            <person name="Hippler M."/>
            <person name="Laroche J."/>
        </authorList>
    </citation>
    <scope>NUCLEOTIDE SEQUENCE [LARGE SCALE GENOMIC DNA]</scope>
    <source>
        <strain evidence="1 2">CCMP1005</strain>
    </source>
</reference>
<keyword evidence="2" id="KW-1185">Reference proteome</keyword>
<dbReference type="OMA" id="RDYQSAN"/>
<dbReference type="PANTHER" id="PTHR43642:SF1">
    <property type="entry name" value="HYBRID SIGNAL TRANSDUCTION HISTIDINE KINASE G"/>
    <property type="match status" value="1"/>
</dbReference>
<protein>
    <submittedName>
        <fullName evidence="1">Uncharacterized protein</fullName>
    </submittedName>
</protein>
<proteinExistence type="predicted"/>
<dbReference type="InterPro" id="IPR053159">
    <property type="entry name" value="Hybrid_Histidine_Kinase"/>
</dbReference>